<evidence type="ECO:0000313" key="1">
    <source>
        <dbReference type="EMBL" id="KAJ5116879.1"/>
    </source>
</evidence>
<protein>
    <submittedName>
        <fullName evidence="1">Heat shock protein 70 family</fullName>
    </submittedName>
</protein>
<keyword evidence="2" id="KW-1185">Reference proteome</keyword>
<gene>
    <name evidence="1" type="ORF">N7456_001227</name>
</gene>
<dbReference type="Proteomes" id="UP001149165">
    <property type="component" value="Unassembled WGS sequence"/>
</dbReference>
<accession>A0A9W9GDI2</accession>
<reference evidence="1" key="2">
    <citation type="journal article" date="2023" name="IMA Fungus">
        <title>Comparative genomic study of the Penicillium genus elucidates a diverse pangenome and 15 lateral gene transfer events.</title>
        <authorList>
            <person name="Petersen C."/>
            <person name="Sorensen T."/>
            <person name="Nielsen M.R."/>
            <person name="Sondergaard T.E."/>
            <person name="Sorensen J.L."/>
            <person name="Fitzpatrick D.A."/>
            <person name="Frisvad J.C."/>
            <person name="Nielsen K.L."/>
        </authorList>
    </citation>
    <scope>NUCLEOTIDE SEQUENCE</scope>
    <source>
        <strain evidence="1">IBT 30069</strain>
    </source>
</reference>
<organism evidence="1 2">
    <name type="scientific">Penicillium angulare</name>
    <dbReference type="NCBI Taxonomy" id="116970"/>
    <lineage>
        <taxon>Eukaryota</taxon>
        <taxon>Fungi</taxon>
        <taxon>Dikarya</taxon>
        <taxon>Ascomycota</taxon>
        <taxon>Pezizomycotina</taxon>
        <taxon>Eurotiomycetes</taxon>
        <taxon>Eurotiomycetidae</taxon>
        <taxon>Eurotiales</taxon>
        <taxon>Aspergillaceae</taxon>
        <taxon>Penicillium</taxon>
    </lineage>
</organism>
<dbReference type="CDD" id="cd10170">
    <property type="entry name" value="ASKHA_NBD_HSP70"/>
    <property type="match status" value="1"/>
</dbReference>
<sequence length="293" mass="32568">MKECIRGVKLLLDRSQDIQYGPAVESDDLLMKLEKKPVEVTADYLKKLVSHLKEVLDRRGIGCLMKTMDVHYTLTVPAVWSDKAKDLTMQAACQAGIPKSNLYLLSEPEAAAVHALRAIQPDSIEMNDCFIVCDAGGGTVKFLMETIGETNYMCLSKESKRMAMHRWINDIKPYFAGQDEDDGYLDGGYFVPVPGVEDSAKQHIKNGMLHLDSDHVQKIFDPVVSRIKGLIASQQLEATEAGSPPKAVILVGGLGSSEYLYKQLKSCFMDMEIMQPHNAWSAVVRAEELLIED</sequence>
<dbReference type="OrthoDB" id="2963168at2759"/>
<dbReference type="Gene3D" id="3.30.420.40">
    <property type="match status" value="1"/>
</dbReference>
<proteinExistence type="predicted"/>
<dbReference type="SUPFAM" id="SSF53067">
    <property type="entry name" value="Actin-like ATPase domain"/>
    <property type="match status" value="2"/>
</dbReference>
<reference evidence="1" key="1">
    <citation type="submission" date="2022-11" db="EMBL/GenBank/DDBJ databases">
        <authorList>
            <person name="Petersen C."/>
        </authorList>
    </citation>
    <scope>NUCLEOTIDE SEQUENCE</scope>
    <source>
        <strain evidence="1">IBT 30069</strain>
    </source>
</reference>
<dbReference type="InterPro" id="IPR043129">
    <property type="entry name" value="ATPase_NBD"/>
</dbReference>
<dbReference type="PANTHER" id="PTHR14187:SF82">
    <property type="entry name" value="FAMILY CHAPERONE, PUTATIVE (AFU_ORTHOLOGUE AFUA_7G08575)-RELATED"/>
    <property type="match status" value="1"/>
</dbReference>
<name>A0A9W9GDI2_9EURO</name>
<keyword evidence="1" id="KW-0346">Stress response</keyword>
<dbReference type="PANTHER" id="PTHR14187">
    <property type="entry name" value="ALPHA KINASE/ELONGATION FACTOR 2 KINASE"/>
    <property type="match status" value="1"/>
</dbReference>
<dbReference type="EMBL" id="JAPQKH010000001">
    <property type="protein sequence ID" value="KAJ5116879.1"/>
    <property type="molecule type" value="Genomic_DNA"/>
</dbReference>
<dbReference type="AlphaFoldDB" id="A0A9W9GDI2"/>
<comment type="caution">
    <text evidence="1">The sequence shown here is derived from an EMBL/GenBank/DDBJ whole genome shotgun (WGS) entry which is preliminary data.</text>
</comment>
<evidence type="ECO:0000313" key="2">
    <source>
        <dbReference type="Proteomes" id="UP001149165"/>
    </source>
</evidence>